<keyword evidence="2" id="KW-0732">Signal</keyword>
<accession>A0A370GKB2</accession>
<dbReference type="AlphaFoldDB" id="A0A370GKB2"/>
<feature type="compositionally biased region" description="Polar residues" evidence="1">
    <location>
        <begin position="157"/>
        <end position="166"/>
    </location>
</feature>
<feature type="chain" id="PRO_5017010221" description="Glycine rich protein" evidence="2">
    <location>
        <begin position="27"/>
        <end position="314"/>
    </location>
</feature>
<evidence type="ECO:0008006" key="5">
    <source>
        <dbReference type="Google" id="ProtNLM"/>
    </source>
</evidence>
<dbReference type="EMBL" id="QQAZ01000019">
    <property type="protein sequence ID" value="RDI43709.1"/>
    <property type="molecule type" value="Genomic_DNA"/>
</dbReference>
<feature type="compositionally biased region" description="Gly residues" evidence="1">
    <location>
        <begin position="225"/>
        <end position="237"/>
    </location>
</feature>
<feature type="region of interest" description="Disordered" evidence="1">
    <location>
        <begin position="114"/>
        <end position="137"/>
    </location>
</feature>
<evidence type="ECO:0000313" key="4">
    <source>
        <dbReference type="Proteomes" id="UP000255355"/>
    </source>
</evidence>
<evidence type="ECO:0000313" key="3">
    <source>
        <dbReference type="EMBL" id="RDI43709.1"/>
    </source>
</evidence>
<evidence type="ECO:0000256" key="1">
    <source>
        <dbReference type="SAM" id="MobiDB-lite"/>
    </source>
</evidence>
<feature type="signal peptide" evidence="2">
    <location>
        <begin position="1"/>
        <end position="26"/>
    </location>
</feature>
<dbReference type="Proteomes" id="UP000255355">
    <property type="component" value="Unassembled WGS sequence"/>
</dbReference>
<name>A0A370GKB2_9NOCA</name>
<feature type="compositionally biased region" description="Gly residues" evidence="1">
    <location>
        <begin position="251"/>
        <end position="268"/>
    </location>
</feature>
<organism evidence="3 4">
    <name type="scientific">Nocardia mexicana</name>
    <dbReference type="NCBI Taxonomy" id="279262"/>
    <lineage>
        <taxon>Bacteria</taxon>
        <taxon>Bacillati</taxon>
        <taxon>Actinomycetota</taxon>
        <taxon>Actinomycetes</taxon>
        <taxon>Mycobacteriales</taxon>
        <taxon>Nocardiaceae</taxon>
        <taxon>Nocardia</taxon>
    </lineage>
</organism>
<evidence type="ECO:0000256" key="2">
    <source>
        <dbReference type="SAM" id="SignalP"/>
    </source>
</evidence>
<comment type="caution">
    <text evidence="3">The sequence shown here is derived from an EMBL/GenBank/DDBJ whole genome shotgun (WGS) entry which is preliminary data.</text>
</comment>
<feature type="region of interest" description="Disordered" evidence="1">
    <location>
        <begin position="157"/>
        <end position="237"/>
    </location>
</feature>
<reference evidence="3 4" key="1">
    <citation type="submission" date="2018-07" db="EMBL/GenBank/DDBJ databases">
        <title>Genomic Encyclopedia of Type Strains, Phase IV (KMG-IV): sequencing the most valuable type-strain genomes for metagenomic binning, comparative biology and taxonomic classification.</title>
        <authorList>
            <person name="Goeker M."/>
        </authorList>
    </citation>
    <scope>NUCLEOTIDE SEQUENCE [LARGE SCALE GENOMIC DNA]</scope>
    <source>
        <strain evidence="3 4">DSM 44952</strain>
    </source>
</reference>
<gene>
    <name evidence="3" type="ORF">DFR68_11996</name>
</gene>
<proteinExistence type="predicted"/>
<sequence>MRVRSVAVTTALTGLLAAGAVGPAAAEPLPPECTQSDNHVTCVYTGNQQLDGGYGRGTFLPLPASVTRVHIEAIGAPGADSCCHTVAPGGRGARVGGDVTVPPGARLIARVAEGEGSQGGRTRAVPGADPAAEPNVMGGNGGGISSVRLDSGVITPPSTVPGTTELATAAGGGGGAASWDGQQSPGGDAGLPGAGARGGAAGGPATPLAPGGGKDVFNGSISHPGGDGGPGYGGSGGGGLTGTGAVGGGGGGGAGWRGGGGGAIGGQGDDGRGDPAVPPGGGGGGASLIPPGGTTDLVERDVQPQVVISFDLPA</sequence>
<protein>
    <recommendedName>
        <fullName evidence="5">Glycine rich protein</fullName>
    </recommendedName>
</protein>
<keyword evidence="4" id="KW-1185">Reference proteome</keyword>
<feature type="compositionally biased region" description="Gly residues" evidence="1">
    <location>
        <begin position="187"/>
        <end position="202"/>
    </location>
</feature>
<feature type="region of interest" description="Disordered" evidence="1">
    <location>
        <begin position="251"/>
        <end position="301"/>
    </location>
</feature>